<sequence length="201" mass="21867">MNSFQHLLLAITLIAAAINVEHFDKSNDEVDVIVTDRVLETRKVNEEAEARDAKRAKSSVAGGSQPNGDGALLCSPCPKLASDSRHVIEERLEAGLDGGTSKMRSFCVSGFSDALDWRPILFQDPEIAHCACALCGLVSLKAIRLSCGHTLCSECHEECSRQGSTCPIDEESFGDDDCYRIDLSVGFLAKRRVSEDAMFVL</sequence>
<comment type="caution">
    <text evidence="1">The sequence shown here is derived from an EMBL/GenBank/DDBJ whole genome shotgun (WGS) entry which is preliminary data.</text>
</comment>
<dbReference type="Proteomes" id="UP000805193">
    <property type="component" value="Unassembled WGS sequence"/>
</dbReference>
<reference evidence="1 2" key="1">
    <citation type="journal article" date="2020" name="Cell">
        <title>Large-Scale Comparative Analyses of Tick Genomes Elucidate Their Genetic Diversity and Vector Capacities.</title>
        <authorList>
            <consortium name="Tick Genome and Microbiome Consortium (TIGMIC)"/>
            <person name="Jia N."/>
            <person name="Wang J."/>
            <person name="Shi W."/>
            <person name="Du L."/>
            <person name="Sun Y."/>
            <person name="Zhan W."/>
            <person name="Jiang J.F."/>
            <person name="Wang Q."/>
            <person name="Zhang B."/>
            <person name="Ji P."/>
            <person name="Bell-Sakyi L."/>
            <person name="Cui X.M."/>
            <person name="Yuan T.T."/>
            <person name="Jiang B.G."/>
            <person name="Yang W.F."/>
            <person name="Lam T.T."/>
            <person name="Chang Q.C."/>
            <person name="Ding S.J."/>
            <person name="Wang X.J."/>
            <person name="Zhu J.G."/>
            <person name="Ruan X.D."/>
            <person name="Zhao L."/>
            <person name="Wei J.T."/>
            <person name="Ye R.Z."/>
            <person name="Que T.C."/>
            <person name="Du C.H."/>
            <person name="Zhou Y.H."/>
            <person name="Cheng J.X."/>
            <person name="Dai P.F."/>
            <person name="Guo W.B."/>
            <person name="Han X.H."/>
            <person name="Huang E.J."/>
            <person name="Li L.F."/>
            <person name="Wei W."/>
            <person name="Gao Y.C."/>
            <person name="Liu J.Z."/>
            <person name="Shao H.Z."/>
            <person name="Wang X."/>
            <person name="Wang C.C."/>
            <person name="Yang T.C."/>
            <person name="Huo Q.B."/>
            <person name="Li W."/>
            <person name="Chen H.Y."/>
            <person name="Chen S.E."/>
            <person name="Zhou L.G."/>
            <person name="Ni X.B."/>
            <person name="Tian J.H."/>
            <person name="Sheng Y."/>
            <person name="Liu T."/>
            <person name="Pan Y.S."/>
            <person name="Xia L.Y."/>
            <person name="Li J."/>
            <person name="Zhao F."/>
            <person name="Cao W.C."/>
        </authorList>
    </citation>
    <scope>NUCLEOTIDE SEQUENCE [LARGE SCALE GENOMIC DNA]</scope>
    <source>
        <strain evidence="1">Iper-2018</strain>
    </source>
</reference>
<organism evidence="1 2">
    <name type="scientific">Ixodes persulcatus</name>
    <name type="common">Taiga tick</name>
    <dbReference type="NCBI Taxonomy" id="34615"/>
    <lineage>
        <taxon>Eukaryota</taxon>
        <taxon>Metazoa</taxon>
        <taxon>Ecdysozoa</taxon>
        <taxon>Arthropoda</taxon>
        <taxon>Chelicerata</taxon>
        <taxon>Arachnida</taxon>
        <taxon>Acari</taxon>
        <taxon>Parasitiformes</taxon>
        <taxon>Ixodida</taxon>
        <taxon>Ixodoidea</taxon>
        <taxon>Ixodidae</taxon>
        <taxon>Ixodinae</taxon>
        <taxon>Ixodes</taxon>
    </lineage>
</organism>
<accession>A0AC60QL44</accession>
<dbReference type="EMBL" id="JABSTQ010008574">
    <property type="protein sequence ID" value="KAG0434334.1"/>
    <property type="molecule type" value="Genomic_DNA"/>
</dbReference>
<evidence type="ECO:0000313" key="2">
    <source>
        <dbReference type="Proteomes" id="UP000805193"/>
    </source>
</evidence>
<name>A0AC60QL44_IXOPE</name>
<gene>
    <name evidence="1" type="ORF">HPB47_019178</name>
</gene>
<proteinExistence type="predicted"/>
<keyword evidence="2" id="KW-1185">Reference proteome</keyword>
<evidence type="ECO:0000313" key="1">
    <source>
        <dbReference type="EMBL" id="KAG0434334.1"/>
    </source>
</evidence>
<protein>
    <submittedName>
        <fullName evidence="1">Uncharacterized protein</fullName>
    </submittedName>
</protein>